<keyword evidence="6 9" id="KW-0812">Transmembrane</keyword>
<feature type="compositionally biased region" description="Pro residues" evidence="11">
    <location>
        <begin position="1"/>
        <end position="15"/>
    </location>
</feature>
<dbReference type="InterPro" id="IPR058982">
    <property type="entry name" value="Beta-barrel_AprE"/>
</dbReference>
<keyword evidence="7 9" id="KW-1133">Transmembrane helix</keyword>
<evidence type="ECO:0000313" key="15">
    <source>
        <dbReference type="Proteomes" id="UP000198539"/>
    </source>
</evidence>
<evidence type="ECO:0000313" key="14">
    <source>
        <dbReference type="EMBL" id="SDX81882.1"/>
    </source>
</evidence>
<dbReference type="PANTHER" id="PTHR30386:SF17">
    <property type="entry name" value="ALKALINE PROTEASE SECRETION PROTEIN APRE"/>
    <property type="match status" value="1"/>
</dbReference>
<evidence type="ECO:0000256" key="6">
    <source>
        <dbReference type="ARBA" id="ARBA00022692"/>
    </source>
</evidence>
<evidence type="ECO:0000259" key="13">
    <source>
        <dbReference type="Pfam" id="PF26002"/>
    </source>
</evidence>
<dbReference type="NCBIfam" id="TIGR01843">
    <property type="entry name" value="type_I_hlyD"/>
    <property type="match status" value="1"/>
</dbReference>
<evidence type="ECO:0000256" key="10">
    <source>
        <dbReference type="SAM" id="Coils"/>
    </source>
</evidence>
<dbReference type="Gene3D" id="2.40.30.170">
    <property type="match status" value="1"/>
</dbReference>
<evidence type="ECO:0000256" key="11">
    <source>
        <dbReference type="SAM" id="MobiDB-lite"/>
    </source>
</evidence>
<dbReference type="RefSeq" id="WP_092892512.1">
    <property type="nucleotide sequence ID" value="NZ_FNOM01000026.1"/>
</dbReference>
<name>A0A1H3ET02_9RHOB</name>
<dbReference type="OrthoDB" id="9810980at2"/>
<keyword evidence="5 9" id="KW-0997">Cell inner membrane</keyword>
<dbReference type="InterPro" id="IPR050739">
    <property type="entry name" value="MFP"/>
</dbReference>
<protein>
    <recommendedName>
        <fullName evidence="9">Membrane fusion protein (MFP) family protein</fullName>
    </recommendedName>
</protein>
<comment type="subcellular location">
    <subcellularLocation>
        <location evidence="1 9">Cell inner membrane</location>
        <topology evidence="1 9">Single-pass membrane protein</topology>
    </subcellularLocation>
</comment>
<feature type="domain" description="AprE-like beta-barrel" evidence="13">
    <location>
        <begin position="409"/>
        <end position="498"/>
    </location>
</feature>
<proteinExistence type="inferred from homology"/>
<keyword evidence="15" id="KW-1185">Reference proteome</keyword>
<evidence type="ECO:0000256" key="1">
    <source>
        <dbReference type="ARBA" id="ARBA00004377"/>
    </source>
</evidence>
<evidence type="ECO:0000256" key="9">
    <source>
        <dbReference type="RuleBase" id="RU365093"/>
    </source>
</evidence>
<feature type="transmembrane region" description="Helical" evidence="9">
    <location>
        <begin position="60"/>
        <end position="80"/>
    </location>
</feature>
<dbReference type="Proteomes" id="UP000198539">
    <property type="component" value="Unassembled WGS sequence"/>
</dbReference>
<sequence length="521" mass="56253">MTLRPAPEPDTPHAPPGKQDGVRRGHAPGADALPGTARHGLTSGSPSPDTARPWSARRPVLWGLLALLLLLGGFGAWAGFTRIAGAVIAPGRVEVEQNRQVVQHPDGGVVVAIHVSEGEVVEAGAVLLRLDGALLQSELTIVEGQFYEILARRGRLSAERDGADTIIFPPELMRMAGLATAPGDQTAQIVQATPGAEASRRPATPPTADPAASASGDGASGDMAALIQGQQRLFDARAETIGQQIEQLDRRRDQIRAQIDGIVAQQAALDLQLGFIMEELTSQQTLLDRGLAQAGRVLALQREAARLEGERGSLRAEVAQAEGRITETTLQILSLSTQRREEAQTQLRDLSVRELELAERRRALRERIDRLEIRAPVGGVVYDLQVTTPRAVLRSAEPVLYLIPQDRPLVIAARINPADVDQISVGQAAVLVFSSFSMRDTPELRGQVTQVSADAFTDQVTGQNFYRAEIELTPEALTALGDRQVLPGMPVDSFISTQARSPLTYLTEPLTDYFRRAFREG</sequence>
<evidence type="ECO:0000256" key="5">
    <source>
        <dbReference type="ARBA" id="ARBA00022519"/>
    </source>
</evidence>
<evidence type="ECO:0000256" key="3">
    <source>
        <dbReference type="ARBA" id="ARBA00022448"/>
    </source>
</evidence>
<dbReference type="InterPro" id="IPR010129">
    <property type="entry name" value="T1SS_HlyD"/>
</dbReference>
<feature type="region of interest" description="Disordered" evidence="11">
    <location>
        <begin position="192"/>
        <end position="221"/>
    </location>
</feature>
<dbReference type="GO" id="GO:0005886">
    <property type="term" value="C:plasma membrane"/>
    <property type="evidence" value="ECO:0007669"/>
    <property type="project" value="UniProtKB-SubCell"/>
</dbReference>
<feature type="compositionally biased region" description="Low complexity" evidence="11">
    <location>
        <begin position="209"/>
        <end position="221"/>
    </location>
</feature>
<evidence type="ECO:0000259" key="12">
    <source>
        <dbReference type="Pfam" id="PF25994"/>
    </source>
</evidence>
<dbReference type="Pfam" id="PF25994">
    <property type="entry name" value="HH_AprE"/>
    <property type="match status" value="1"/>
</dbReference>
<accession>A0A1H3ET02</accession>
<comment type="similarity">
    <text evidence="2 9">Belongs to the membrane fusion protein (MFP) (TC 8.A.1) family.</text>
</comment>
<feature type="domain" description="AprE-like long alpha-helical hairpin" evidence="12">
    <location>
        <begin position="196"/>
        <end position="366"/>
    </location>
</feature>
<organism evidence="14 15">
    <name type="scientific">Roseicitreum antarcticum</name>
    <dbReference type="NCBI Taxonomy" id="564137"/>
    <lineage>
        <taxon>Bacteria</taxon>
        <taxon>Pseudomonadati</taxon>
        <taxon>Pseudomonadota</taxon>
        <taxon>Alphaproteobacteria</taxon>
        <taxon>Rhodobacterales</taxon>
        <taxon>Paracoccaceae</taxon>
        <taxon>Roseicitreum</taxon>
    </lineage>
</organism>
<feature type="coiled-coil region" evidence="10">
    <location>
        <begin position="297"/>
        <end position="374"/>
    </location>
</feature>
<dbReference type="Pfam" id="PF26002">
    <property type="entry name" value="Beta-barrel_AprE"/>
    <property type="match status" value="1"/>
</dbReference>
<dbReference type="GO" id="GO:0015031">
    <property type="term" value="P:protein transport"/>
    <property type="evidence" value="ECO:0007669"/>
    <property type="project" value="InterPro"/>
</dbReference>
<evidence type="ECO:0000256" key="4">
    <source>
        <dbReference type="ARBA" id="ARBA00022475"/>
    </source>
</evidence>
<feature type="coiled-coil region" evidence="10">
    <location>
        <begin position="238"/>
        <end position="265"/>
    </location>
</feature>
<evidence type="ECO:0000256" key="7">
    <source>
        <dbReference type="ARBA" id="ARBA00022989"/>
    </source>
</evidence>
<dbReference type="PRINTS" id="PR01490">
    <property type="entry name" value="RTXTOXIND"/>
</dbReference>
<keyword evidence="10" id="KW-0175">Coiled coil</keyword>
<feature type="region of interest" description="Disordered" evidence="11">
    <location>
        <begin position="1"/>
        <end position="53"/>
    </location>
</feature>
<reference evidence="14 15" key="1">
    <citation type="submission" date="2016-10" db="EMBL/GenBank/DDBJ databases">
        <authorList>
            <person name="de Groot N.N."/>
        </authorList>
    </citation>
    <scope>NUCLEOTIDE SEQUENCE [LARGE SCALE GENOMIC DNA]</scope>
    <source>
        <strain evidence="14 15">CGMCC 1.8894</strain>
    </source>
</reference>
<keyword evidence="4 9" id="KW-1003">Cell membrane</keyword>
<dbReference type="STRING" id="564137.SAMN04488238_1263"/>
<keyword evidence="8 9" id="KW-0472">Membrane</keyword>
<dbReference type="InterPro" id="IPR058781">
    <property type="entry name" value="HH_AprE-like"/>
</dbReference>
<dbReference type="AlphaFoldDB" id="A0A1H3ET02"/>
<dbReference type="PANTHER" id="PTHR30386">
    <property type="entry name" value="MEMBRANE FUSION SUBUNIT OF EMRAB-TOLC MULTIDRUG EFFLUX PUMP"/>
    <property type="match status" value="1"/>
</dbReference>
<keyword evidence="3 9" id="KW-0813">Transport</keyword>
<evidence type="ECO:0000256" key="8">
    <source>
        <dbReference type="ARBA" id="ARBA00023136"/>
    </source>
</evidence>
<gene>
    <name evidence="14" type="ORF">SAMN04488238_1263</name>
</gene>
<dbReference type="EMBL" id="FNOM01000026">
    <property type="protein sequence ID" value="SDX81882.1"/>
    <property type="molecule type" value="Genomic_DNA"/>
</dbReference>
<evidence type="ECO:0000256" key="2">
    <source>
        <dbReference type="ARBA" id="ARBA00009477"/>
    </source>
</evidence>